<reference evidence="2 3" key="1">
    <citation type="submission" date="2024-05" db="EMBL/GenBank/DDBJ databases">
        <title>Genome sequencing and assembly of Indian major carp, Cirrhinus mrigala (Hamilton, 1822).</title>
        <authorList>
            <person name="Mohindra V."/>
            <person name="Chowdhury L.M."/>
            <person name="Lal K."/>
            <person name="Jena J.K."/>
        </authorList>
    </citation>
    <scope>NUCLEOTIDE SEQUENCE [LARGE SCALE GENOMIC DNA]</scope>
    <source>
        <strain evidence="2">CM1030</strain>
        <tissue evidence="2">Blood</tissue>
    </source>
</reference>
<dbReference type="Proteomes" id="UP001529510">
    <property type="component" value="Unassembled WGS sequence"/>
</dbReference>
<proteinExistence type="predicted"/>
<sequence>LEVAYTQAQKKADVALATSEKIQSTDLQNQFWSLQSEMNARLSELQQESVSTATVNALVKNKTEEIETLKQKLNSIITANSEVAVTISGLTDTVLVTKSRLDEQMSTLEGFTSELEEQRMEISSLKKSFTNNKKALERNRQEVMDIKDLLETEQARRSQILEEQLMAVRSSLEDNQKSTHNLHSHLAAQLQIVQSQV</sequence>
<feature type="non-terminal residue" evidence="2">
    <location>
        <position position="1"/>
    </location>
</feature>
<evidence type="ECO:0000256" key="1">
    <source>
        <dbReference type="SAM" id="Coils"/>
    </source>
</evidence>
<dbReference type="EMBL" id="JAMKFB020000006">
    <property type="protein sequence ID" value="KAL0191566.1"/>
    <property type="molecule type" value="Genomic_DNA"/>
</dbReference>
<gene>
    <name evidence="2" type="ORF">M9458_014264</name>
</gene>
<name>A0ABD0R1P2_CIRMR</name>
<keyword evidence="3" id="KW-1185">Reference proteome</keyword>
<evidence type="ECO:0000313" key="2">
    <source>
        <dbReference type="EMBL" id="KAL0191566.1"/>
    </source>
</evidence>
<accession>A0ABD0R1P2</accession>
<comment type="caution">
    <text evidence="2">The sequence shown here is derived from an EMBL/GenBank/DDBJ whole genome shotgun (WGS) entry which is preliminary data.</text>
</comment>
<evidence type="ECO:0000313" key="3">
    <source>
        <dbReference type="Proteomes" id="UP001529510"/>
    </source>
</evidence>
<feature type="coiled-coil region" evidence="1">
    <location>
        <begin position="59"/>
        <end position="156"/>
    </location>
</feature>
<dbReference type="AlphaFoldDB" id="A0ABD0R1P2"/>
<protein>
    <submittedName>
        <fullName evidence="2">Uncharacterized protein</fullName>
    </submittedName>
</protein>
<keyword evidence="1" id="KW-0175">Coiled coil</keyword>
<organism evidence="2 3">
    <name type="scientific">Cirrhinus mrigala</name>
    <name type="common">Mrigala</name>
    <dbReference type="NCBI Taxonomy" id="683832"/>
    <lineage>
        <taxon>Eukaryota</taxon>
        <taxon>Metazoa</taxon>
        <taxon>Chordata</taxon>
        <taxon>Craniata</taxon>
        <taxon>Vertebrata</taxon>
        <taxon>Euteleostomi</taxon>
        <taxon>Actinopterygii</taxon>
        <taxon>Neopterygii</taxon>
        <taxon>Teleostei</taxon>
        <taxon>Ostariophysi</taxon>
        <taxon>Cypriniformes</taxon>
        <taxon>Cyprinidae</taxon>
        <taxon>Labeoninae</taxon>
        <taxon>Labeonini</taxon>
        <taxon>Cirrhinus</taxon>
    </lineage>
</organism>